<dbReference type="RefSeq" id="WP_146445233.1">
    <property type="nucleotide sequence ID" value="NZ_SJPR01000003.1"/>
</dbReference>
<dbReference type="InterPro" id="IPR003488">
    <property type="entry name" value="DprA"/>
</dbReference>
<dbReference type="InterPro" id="IPR010994">
    <property type="entry name" value="RuvA_2-like"/>
</dbReference>
<dbReference type="SUPFAM" id="SSF102405">
    <property type="entry name" value="MCP/YpsA-like"/>
    <property type="match status" value="1"/>
</dbReference>
<evidence type="ECO:0000313" key="4">
    <source>
        <dbReference type="EMBL" id="TWT96723.1"/>
    </source>
</evidence>
<proteinExistence type="inferred from homology"/>
<dbReference type="Proteomes" id="UP000317421">
    <property type="component" value="Unassembled WGS sequence"/>
</dbReference>
<protein>
    <submittedName>
        <fullName evidence="4">Uncharacterized protein</fullName>
    </submittedName>
</protein>
<dbReference type="OrthoDB" id="9785707at2"/>
<dbReference type="PANTHER" id="PTHR43022">
    <property type="entry name" value="PROTEIN SMF"/>
    <property type="match status" value="1"/>
</dbReference>
<organism evidence="4 5">
    <name type="scientific">Botrimarina colliarenosi</name>
    <dbReference type="NCBI Taxonomy" id="2528001"/>
    <lineage>
        <taxon>Bacteria</taxon>
        <taxon>Pseudomonadati</taxon>
        <taxon>Planctomycetota</taxon>
        <taxon>Planctomycetia</taxon>
        <taxon>Pirellulales</taxon>
        <taxon>Lacipirellulaceae</taxon>
        <taxon>Botrimarina</taxon>
    </lineage>
</organism>
<dbReference type="InterPro" id="IPR036388">
    <property type="entry name" value="WH-like_DNA-bd_sf"/>
</dbReference>
<evidence type="ECO:0000313" key="5">
    <source>
        <dbReference type="Proteomes" id="UP000317421"/>
    </source>
</evidence>
<sequence>MTSPYSEETLAEVRLSCVRGVGPLLRGRLIEALGDAGAVLAASPNILQEVRGVGSKTAVAISAAPAADKATQMLDRAAECGIRVLAISDDEYPASLREIPDPPAVLYCRGAIEPVDHRAVAIVGTRRATRYGLRQTELIARQLALAGVTVVSGLARGVDGVAHRAAIEAGGRTIAAMAGGLMRIYPPEHGPLADDVSQHGALLAEAPPPMPPMSGSFPQRNRIISGLSLGVLVIEAAERSGALITARHAAEQGRDAFALPGPIDSVQSHGCHRLIQEGAKLVTCVEDVLEEIDALANLVASSSPPTRRPERPSAPAPVIDWGEPMRTLLAGVGSETTSIDQLVDQTGLPVEQVLAGISQLEAGGAIRRISGVSVCRA</sequence>
<dbReference type="EMBL" id="SJPR01000003">
    <property type="protein sequence ID" value="TWT96723.1"/>
    <property type="molecule type" value="Genomic_DNA"/>
</dbReference>
<evidence type="ECO:0000259" key="3">
    <source>
        <dbReference type="Pfam" id="PF17782"/>
    </source>
</evidence>
<feature type="domain" description="Smf/DprA SLOG" evidence="2">
    <location>
        <begin position="84"/>
        <end position="292"/>
    </location>
</feature>
<dbReference type="NCBIfam" id="TIGR00732">
    <property type="entry name" value="dprA"/>
    <property type="match status" value="1"/>
</dbReference>
<dbReference type="PANTHER" id="PTHR43022:SF1">
    <property type="entry name" value="PROTEIN SMF"/>
    <property type="match status" value="1"/>
</dbReference>
<dbReference type="GO" id="GO:0009294">
    <property type="term" value="P:DNA-mediated transformation"/>
    <property type="evidence" value="ECO:0007669"/>
    <property type="project" value="InterPro"/>
</dbReference>
<name>A0A5C6AER5_9BACT</name>
<keyword evidence="5" id="KW-1185">Reference proteome</keyword>
<dbReference type="SUPFAM" id="SSF47781">
    <property type="entry name" value="RuvA domain 2-like"/>
    <property type="match status" value="1"/>
</dbReference>
<dbReference type="Pfam" id="PF02481">
    <property type="entry name" value="DNA_processg_A"/>
    <property type="match status" value="1"/>
</dbReference>
<comment type="similarity">
    <text evidence="1">Belongs to the DprA/Smf family.</text>
</comment>
<dbReference type="Pfam" id="PF17782">
    <property type="entry name" value="WHD_DprA"/>
    <property type="match status" value="1"/>
</dbReference>
<feature type="domain" description="DprA winged helix" evidence="3">
    <location>
        <begin position="313"/>
        <end position="371"/>
    </location>
</feature>
<comment type="caution">
    <text evidence="4">The sequence shown here is derived from an EMBL/GenBank/DDBJ whole genome shotgun (WGS) entry which is preliminary data.</text>
</comment>
<dbReference type="Gene3D" id="1.10.10.10">
    <property type="entry name" value="Winged helix-like DNA-binding domain superfamily/Winged helix DNA-binding domain"/>
    <property type="match status" value="1"/>
</dbReference>
<dbReference type="Gene3D" id="3.40.50.450">
    <property type="match status" value="1"/>
</dbReference>
<dbReference type="InterPro" id="IPR041614">
    <property type="entry name" value="DprA_WH"/>
</dbReference>
<evidence type="ECO:0000259" key="2">
    <source>
        <dbReference type="Pfam" id="PF02481"/>
    </source>
</evidence>
<accession>A0A5C6AER5</accession>
<evidence type="ECO:0000256" key="1">
    <source>
        <dbReference type="ARBA" id="ARBA00006525"/>
    </source>
</evidence>
<dbReference type="AlphaFoldDB" id="A0A5C6AER5"/>
<reference evidence="4 5" key="1">
    <citation type="submission" date="2019-02" db="EMBL/GenBank/DDBJ databases">
        <title>Deep-cultivation of Planctomycetes and their phenomic and genomic characterization uncovers novel biology.</title>
        <authorList>
            <person name="Wiegand S."/>
            <person name="Jogler M."/>
            <person name="Boedeker C."/>
            <person name="Pinto D."/>
            <person name="Vollmers J."/>
            <person name="Rivas-Marin E."/>
            <person name="Kohn T."/>
            <person name="Peeters S.H."/>
            <person name="Heuer A."/>
            <person name="Rast P."/>
            <person name="Oberbeckmann S."/>
            <person name="Bunk B."/>
            <person name="Jeske O."/>
            <person name="Meyerdierks A."/>
            <person name="Storesund J.E."/>
            <person name="Kallscheuer N."/>
            <person name="Luecker S."/>
            <person name="Lage O.M."/>
            <person name="Pohl T."/>
            <person name="Merkel B.J."/>
            <person name="Hornburger P."/>
            <person name="Mueller R.-W."/>
            <person name="Bruemmer F."/>
            <person name="Labrenz M."/>
            <person name="Spormann A.M."/>
            <person name="Op Den Camp H."/>
            <person name="Overmann J."/>
            <person name="Amann R."/>
            <person name="Jetten M.S.M."/>
            <person name="Mascher T."/>
            <person name="Medema M.H."/>
            <person name="Devos D.P."/>
            <person name="Kaster A.-K."/>
            <person name="Ovreas L."/>
            <person name="Rohde M."/>
            <person name="Galperin M.Y."/>
            <person name="Jogler C."/>
        </authorList>
    </citation>
    <scope>NUCLEOTIDE SEQUENCE [LARGE SCALE GENOMIC DNA]</scope>
    <source>
        <strain evidence="4 5">Pla108</strain>
    </source>
</reference>
<dbReference type="InterPro" id="IPR057666">
    <property type="entry name" value="DrpA_SLOG"/>
</dbReference>
<gene>
    <name evidence="4" type="ORF">Pla108_24970</name>
</gene>